<dbReference type="AlphaFoldDB" id="A0A1G7EYZ6"/>
<dbReference type="InterPro" id="IPR006839">
    <property type="entry name" value="DarP"/>
</dbReference>
<evidence type="ECO:0000256" key="2">
    <source>
        <dbReference type="ARBA" id="ARBA00022517"/>
    </source>
</evidence>
<dbReference type="SUPFAM" id="SSF158710">
    <property type="entry name" value="PSPTO4464-like"/>
    <property type="match status" value="1"/>
</dbReference>
<sequence length="221" mass="25214">MSRKPKKGYYVRGQFVAEGSELDIELKAELKGTHEASRTDLKRESDALQKLGEDLLTLRADLMERVQLPEKLRDALAEARRITNFEGKRRQMQYVGKIMRQLDPTVVAAAQAALDEQHNGSAAEKLALHAAERWRDRLIADDDALPDWLERFPRTDTQQIRALIRQARKDAQPEGKVANVQVSEGLAPRKGRAYRELFQLVREQLEEAAIHARHEETGRDA</sequence>
<dbReference type="InterPro" id="IPR023153">
    <property type="entry name" value="DarP_sf"/>
</dbReference>
<dbReference type="CDD" id="cd16331">
    <property type="entry name" value="YjgA-like"/>
    <property type="match status" value="1"/>
</dbReference>
<dbReference type="Gene3D" id="1.10.60.30">
    <property type="entry name" value="PSPTO4464-like domains"/>
    <property type="match status" value="2"/>
</dbReference>
<dbReference type="GO" id="GO:0043022">
    <property type="term" value="F:ribosome binding"/>
    <property type="evidence" value="ECO:0007669"/>
    <property type="project" value="UniProtKB-UniRule"/>
</dbReference>
<keyword evidence="7" id="KW-1185">Reference proteome</keyword>
<dbReference type="NCBIfam" id="NF003593">
    <property type="entry name" value="PRK05255.1-1"/>
    <property type="match status" value="1"/>
</dbReference>
<name>A0A1G7EYZ6_9BURK</name>
<dbReference type="GO" id="GO:0005829">
    <property type="term" value="C:cytosol"/>
    <property type="evidence" value="ECO:0007669"/>
    <property type="project" value="TreeGrafter"/>
</dbReference>
<comment type="function">
    <text evidence="5">Member of a network of 50S ribosomal subunit biogenesis factors which assembles along the 30S-50S interface, preventing incorrect 23S rRNA structures from forming. Promotes peptidyl transferase center (PTC) maturation.</text>
</comment>
<keyword evidence="3 5" id="KW-0699">rRNA-binding</keyword>
<dbReference type="PANTHER" id="PTHR38101:SF1">
    <property type="entry name" value="UPF0307 PROTEIN YJGA"/>
    <property type="match status" value="1"/>
</dbReference>
<proteinExistence type="inferred from homology"/>
<keyword evidence="1 5" id="KW-0963">Cytoplasm</keyword>
<protein>
    <recommendedName>
        <fullName evidence="5">Dual-action ribosomal maturation protein DarP</fullName>
    </recommendedName>
    <alternativeName>
        <fullName evidence="5">Large ribosomal subunit assembly factor DarP</fullName>
    </alternativeName>
</protein>
<dbReference type="GO" id="GO:0019843">
    <property type="term" value="F:rRNA binding"/>
    <property type="evidence" value="ECO:0007669"/>
    <property type="project" value="UniProtKB-UniRule"/>
</dbReference>
<evidence type="ECO:0000256" key="1">
    <source>
        <dbReference type="ARBA" id="ARBA00022490"/>
    </source>
</evidence>
<dbReference type="HAMAP" id="MF_00765">
    <property type="entry name" value="DarP"/>
    <property type="match status" value="1"/>
</dbReference>
<keyword evidence="4 5" id="KW-0694">RNA-binding</keyword>
<evidence type="ECO:0000313" key="6">
    <source>
        <dbReference type="EMBL" id="SDE68686.1"/>
    </source>
</evidence>
<dbReference type="PANTHER" id="PTHR38101">
    <property type="entry name" value="UPF0307 PROTEIN YJGA"/>
    <property type="match status" value="1"/>
</dbReference>
<comment type="subcellular location">
    <subcellularLocation>
        <location evidence="5">Cytoplasm</location>
    </subcellularLocation>
    <text evidence="5">Associates with late stage pre-50S ribosomal subunits.</text>
</comment>
<evidence type="ECO:0000256" key="5">
    <source>
        <dbReference type="HAMAP-Rule" id="MF_00765"/>
    </source>
</evidence>
<comment type="similarity">
    <text evidence="5">Belongs to the DarP family.</text>
</comment>
<dbReference type="RefSeq" id="WP_092746060.1">
    <property type="nucleotide sequence ID" value="NZ_FMZC01000025.1"/>
</dbReference>
<dbReference type="STRING" id="187868.SAMN05192589_12529"/>
<evidence type="ECO:0000256" key="3">
    <source>
        <dbReference type="ARBA" id="ARBA00022730"/>
    </source>
</evidence>
<gene>
    <name evidence="5" type="primary">darP</name>
    <name evidence="6" type="ORF">SAMN05192589_12529</name>
</gene>
<dbReference type="Proteomes" id="UP000198781">
    <property type="component" value="Unassembled WGS sequence"/>
</dbReference>
<keyword evidence="2 5" id="KW-0690">Ribosome biogenesis</keyword>
<dbReference type="Pfam" id="PF04751">
    <property type="entry name" value="DarP"/>
    <property type="match status" value="1"/>
</dbReference>
<dbReference type="EMBL" id="FMZC01000025">
    <property type="protein sequence ID" value="SDE68686.1"/>
    <property type="molecule type" value="Genomic_DNA"/>
</dbReference>
<organism evidence="6 7">
    <name type="scientific">Paracidovorax valerianellae</name>
    <dbReference type="NCBI Taxonomy" id="187868"/>
    <lineage>
        <taxon>Bacteria</taxon>
        <taxon>Pseudomonadati</taxon>
        <taxon>Pseudomonadota</taxon>
        <taxon>Betaproteobacteria</taxon>
        <taxon>Burkholderiales</taxon>
        <taxon>Comamonadaceae</taxon>
        <taxon>Paracidovorax</taxon>
    </lineage>
</organism>
<accession>A0A1G7EYZ6</accession>
<dbReference type="OrthoDB" id="5293604at2"/>
<reference evidence="6 7" key="1">
    <citation type="submission" date="2016-10" db="EMBL/GenBank/DDBJ databases">
        <authorList>
            <person name="de Groot N.N."/>
        </authorList>
    </citation>
    <scope>NUCLEOTIDE SEQUENCE [LARGE SCALE GENOMIC DNA]</scope>
    <source>
        <strain evidence="6 7">DSM 16619</strain>
    </source>
</reference>
<evidence type="ECO:0000256" key="4">
    <source>
        <dbReference type="ARBA" id="ARBA00022884"/>
    </source>
</evidence>
<dbReference type="PIRSF" id="PIRSF016183">
    <property type="entry name" value="UCP016183"/>
    <property type="match status" value="1"/>
</dbReference>
<dbReference type="GO" id="GO:1902626">
    <property type="term" value="P:assembly of large subunit precursor of preribosome"/>
    <property type="evidence" value="ECO:0007669"/>
    <property type="project" value="UniProtKB-UniRule"/>
</dbReference>
<evidence type="ECO:0000313" key="7">
    <source>
        <dbReference type="Proteomes" id="UP000198781"/>
    </source>
</evidence>